<name>A0ABR4JV79_9EURO</name>
<evidence type="ECO:0000313" key="3">
    <source>
        <dbReference type="EMBL" id="KAL2843945.1"/>
    </source>
</evidence>
<feature type="transmembrane region" description="Helical" evidence="2">
    <location>
        <begin position="6"/>
        <end position="29"/>
    </location>
</feature>
<comment type="caution">
    <text evidence="3">The sequence shown here is derived from an EMBL/GenBank/DDBJ whole genome shotgun (WGS) entry which is preliminary data.</text>
</comment>
<evidence type="ECO:0000256" key="2">
    <source>
        <dbReference type="SAM" id="Phobius"/>
    </source>
</evidence>
<dbReference type="EMBL" id="JBFXLU010000085">
    <property type="protein sequence ID" value="KAL2843945.1"/>
    <property type="molecule type" value="Genomic_DNA"/>
</dbReference>
<keyword evidence="4" id="KW-1185">Reference proteome</keyword>
<feature type="region of interest" description="Disordered" evidence="1">
    <location>
        <begin position="64"/>
        <end position="87"/>
    </location>
</feature>
<sequence length="116" mass="13210">MQASDIIQYIVIPSIAVLAGASVVAILWIRYKRRQKRQDLEQQRFQQSLATPWNFHAFAQQPNYQMQHQSSLQKENLHQQPPGGLQSYAMVQYPTPVAQGPPGYYAPVVHGHGQQQ</sequence>
<reference evidence="3 4" key="1">
    <citation type="submission" date="2024-07" db="EMBL/GenBank/DDBJ databases">
        <title>Section-level genome sequencing and comparative genomics of Aspergillus sections Usti and Cavernicolus.</title>
        <authorList>
            <consortium name="Lawrence Berkeley National Laboratory"/>
            <person name="Nybo J.L."/>
            <person name="Vesth T.C."/>
            <person name="Theobald S."/>
            <person name="Frisvad J.C."/>
            <person name="Larsen T.O."/>
            <person name="Kjaerboelling I."/>
            <person name="Rothschild-Mancinelli K."/>
            <person name="Lyhne E.K."/>
            <person name="Kogle M.E."/>
            <person name="Barry K."/>
            <person name="Clum A."/>
            <person name="Na H."/>
            <person name="Ledsgaard L."/>
            <person name="Lin J."/>
            <person name="Lipzen A."/>
            <person name="Kuo A."/>
            <person name="Riley R."/>
            <person name="Mondo S."/>
            <person name="Labutti K."/>
            <person name="Haridas S."/>
            <person name="Pangalinan J."/>
            <person name="Salamov A.A."/>
            <person name="Simmons B.A."/>
            <person name="Magnuson J.K."/>
            <person name="Chen J."/>
            <person name="Drula E."/>
            <person name="Henrissat B."/>
            <person name="Wiebenga A."/>
            <person name="Lubbers R.J."/>
            <person name="Gomes A.C."/>
            <person name="Makela M.R."/>
            <person name="Stajich J."/>
            <person name="Grigoriev I.V."/>
            <person name="Mortensen U.H."/>
            <person name="De Vries R.P."/>
            <person name="Baker S.E."/>
            <person name="Andersen M.R."/>
        </authorList>
    </citation>
    <scope>NUCLEOTIDE SEQUENCE [LARGE SCALE GENOMIC DNA]</scope>
    <source>
        <strain evidence="3 4">CBS 123904</strain>
    </source>
</reference>
<gene>
    <name evidence="3" type="ORF">BJY01DRAFT_190899</name>
</gene>
<keyword evidence="2" id="KW-1133">Transmembrane helix</keyword>
<protein>
    <submittedName>
        <fullName evidence="3">Uncharacterized protein</fullName>
    </submittedName>
</protein>
<accession>A0ABR4JV79</accession>
<dbReference type="Proteomes" id="UP001610446">
    <property type="component" value="Unassembled WGS sequence"/>
</dbReference>
<proteinExistence type="predicted"/>
<keyword evidence="2" id="KW-0812">Transmembrane</keyword>
<evidence type="ECO:0000313" key="4">
    <source>
        <dbReference type="Proteomes" id="UP001610446"/>
    </source>
</evidence>
<feature type="compositionally biased region" description="Polar residues" evidence="1">
    <location>
        <begin position="64"/>
        <end position="74"/>
    </location>
</feature>
<evidence type="ECO:0000256" key="1">
    <source>
        <dbReference type="SAM" id="MobiDB-lite"/>
    </source>
</evidence>
<keyword evidence="2" id="KW-0472">Membrane</keyword>
<organism evidence="3 4">
    <name type="scientific">Aspergillus pseudoustus</name>
    <dbReference type="NCBI Taxonomy" id="1810923"/>
    <lineage>
        <taxon>Eukaryota</taxon>
        <taxon>Fungi</taxon>
        <taxon>Dikarya</taxon>
        <taxon>Ascomycota</taxon>
        <taxon>Pezizomycotina</taxon>
        <taxon>Eurotiomycetes</taxon>
        <taxon>Eurotiomycetidae</taxon>
        <taxon>Eurotiales</taxon>
        <taxon>Aspergillaceae</taxon>
        <taxon>Aspergillus</taxon>
        <taxon>Aspergillus subgen. Nidulantes</taxon>
    </lineage>
</organism>